<protein>
    <recommendedName>
        <fullName evidence="2">Fimbrial-type adhesion domain-containing protein</fullName>
    </recommendedName>
</protein>
<sequence>MKVSTMIPLILTLSSLPTWGDTTFTQSNSRDYVITGHVVEETCTLSIPEMDRSGSLYLGTVNFGSERVMKSQTSVMNTVPSIGESLASKDMKLIVQCPAAMADTTITVNLSTLSEIDAGTKAMKESANWLGRGQGDFGIKIHDKDNNQDIDFTTATASSLKLTLSTTDADSAQAEVNYQAILVRYGDRVTDVELSVDVVFNVAYE</sequence>
<proteinExistence type="predicted"/>
<reference evidence="3 4" key="1">
    <citation type="submission" date="2017-06" db="EMBL/GenBank/DDBJ databases">
        <title>Origin of plasmid-mediated fosfomycin resistance gene fosA3.</title>
        <authorList>
            <person name="Ito R."/>
            <person name="Pacey M.P."/>
            <person name="Doi Y."/>
        </authorList>
    </citation>
    <scope>NUCLEOTIDE SEQUENCE [LARGE SCALE GENOMIC DNA]</scope>
    <source>
        <strain evidence="3 4">YDC799</strain>
    </source>
</reference>
<evidence type="ECO:0000259" key="2">
    <source>
        <dbReference type="Pfam" id="PF00419"/>
    </source>
</evidence>
<gene>
    <name evidence="3" type="ORF">CEW81_15200</name>
</gene>
<dbReference type="InterPro" id="IPR000259">
    <property type="entry name" value="Adhesion_dom_fimbrial"/>
</dbReference>
<dbReference type="InterPro" id="IPR008966">
    <property type="entry name" value="Adhesion_dom_sf"/>
</dbReference>
<dbReference type="GO" id="GO:0009289">
    <property type="term" value="C:pilus"/>
    <property type="evidence" value="ECO:0007669"/>
    <property type="project" value="InterPro"/>
</dbReference>
<evidence type="ECO:0000256" key="1">
    <source>
        <dbReference type="SAM" id="SignalP"/>
    </source>
</evidence>
<evidence type="ECO:0000313" key="4">
    <source>
        <dbReference type="Proteomes" id="UP000197098"/>
    </source>
</evidence>
<dbReference type="Gene3D" id="2.60.40.1090">
    <property type="entry name" value="Fimbrial-type adhesion domain"/>
    <property type="match status" value="1"/>
</dbReference>
<feature type="signal peptide" evidence="1">
    <location>
        <begin position="1"/>
        <end position="20"/>
    </location>
</feature>
<dbReference type="SUPFAM" id="SSF49401">
    <property type="entry name" value="Bacterial adhesins"/>
    <property type="match status" value="1"/>
</dbReference>
<dbReference type="GO" id="GO:0007155">
    <property type="term" value="P:cell adhesion"/>
    <property type="evidence" value="ECO:0007669"/>
    <property type="project" value="InterPro"/>
</dbReference>
<feature type="chain" id="PRO_5012512711" description="Fimbrial-type adhesion domain-containing protein" evidence="1">
    <location>
        <begin position="21"/>
        <end position="205"/>
    </location>
</feature>
<name>A0A248KIW5_9ENTR</name>
<evidence type="ECO:0000313" key="3">
    <source>
        <dbReference type="EMBL" id="ASG63648.1"/>
    </source>
</evidence>
<keyword evidence="1" id="KW-0732">Signal</keyword>
<dbReference type="EMBL" id="CP022114">
    <property type="protein sequence ID" value="ASG63648.1"/>
    <property type="molecule type" value="Genomic_DNA"/>
</dbReference>
<dbReference type="Proteomes" id="UP000197098">
    <property type="component" value="Chromosome"/>
</dbReference>
<feature type="domain" description="Fimbrial-type adhesion" evidence="2">
    <location>
        <begin position="34"/>
        <end position="204"/>
    </location>
</feature>
<accession>A0A248KIW5</accession>
<dbReference type="AlphaFoldDB" id="A0A248KIW5"/>
<dbReference type="Pfam" id="PF00419">
    <property type="entry name" value="Fimbrial"/>
    <property type="match status" value="1"/>
</dbReference>
<dbReference type="InterPro" id="IPR036937">
    <property type="entry name" value="Adhesion_dom_fimbrial_sf"/>
</dbReference>
<organism evidence="3 4">
    <name type="scientific">Kluyvera genomosp. 3</name>
    <dbReference type="NCBI Taxonomy" id="2774055"/>
    <lineage>
        <taxon>Bacteria</taxon>
        <taxon>Pseudomonadati</taxon>
        <taxon>Pseudomonadota</taxon>
        <taxon>Gammaproteobacteria</taxon>
        <taxon>Enterobacterales</taxon>
        <taxon>Enterobacteriaceae</taxon>
        <taxon>Kluyvera</taxon>
    </lineage>
</organism>